<organism evidence="2 3">
    <name type="scientific">Pedobacter flavus</name>
    <dbReference type="NCBI Taxonomy" id="3113906"/>
    <lineage>
        <taxon>Bacteria</taxon>
        <taxon>Pseudomonadati</taxon>
        <taxon>Bacteroidota</taxon>
        <taxon>Sphingobacteriia</taxon>
        <taxon>Sphingobacteriales</taxon>
        <taxon>Sphingobacteriaceae</taxon>
        <taxon>Pedobacter</taxon>
    </lineage>
</organism>
<evidence type="ECO:0000313" key="3">
    <source>
        <dbReference type="Proteomes" id="UP001337681"/>
    </source>
</evidence>
<keyword evidence="1" id="KW-0812">Transmembrane</keyword>
<keyword evidence="1" id="KW-0472">Membrane</keyword>
<name>A0ABU7H0F1_9SPHI</name>
<sequence length="176" mass="20538">MKNKLEDFIRENRQDLDVFEPNEDLWNKISSKLDEKEPKKHINLRLWISAAASVVIIFSVWLFANKENVATSQQIAAINPAYAEKQNRFINLIEEKKDSLEHFKDVDPVLIQNFSNDLVMLDAAYEKLQSEIANSPNKETIVKAMIRNREMQLQTLRQQLMVLNQISELKTQHTTL</sequence>
<dbReference type="Proteomes" id="UP001337681">
    <property type="component" value="Unassembled WGS sequence"/>
</dbReference>
<keyword evidence="1" id="KW-1133">Transmembrane helix</keyword>
<accession>A0ABU7H0F1</accession>
<evidence type="ECO:0008006" key="4">
    <source>
        <dbReference type="Google" id="ProtNLM"/>
    </source>
</evidence>
<comment type="caution">
    <text evidence="2">The sequence shown here is derived from an EMBL/GenBank/DDBJ whole genome shotgun (WGS) entry which is preliminary data.</text>
</comment>
<proteinExistence type="predicted"/>
<evidence type="ECO:0000313" key="2">
    <source>
        <dbReference type="EMBL" id="MEE1884513.1"/>
    </source>
</evidence>
<keyword evidence="3" id="KW-1185">Reference proteome</keyword>
<reference evidence="2 3" key="1">
    <citation type="submission" date="2024-01" db="EMBL/GenBank/DDBJ databases">
        <title>Pedobacter sp. nov., isolated from oil-contaminated soil.</title>
        <authorList>
            <person name="Le N.T.T."/>
        </authorList>
    </citation>
    <scope>NUCLEOTIDE SEQUENCE [LARGE SCALE GENOMIC DNA]</scope>
    <source>
        <strain evidence="2 3">VNH31</strain>
    </source>
</reference>
<dbReference type="EMBL" id="JAZDQU010000001">
    <property type="protein sequence ID" value="MEE1884513.1"/>
    <property type="molecule type" value="Genomic_DNA"/>
</dbReference>
<evidence type="ECO:0000256" key="1">
    <source>
        <dbReference type="SAM" id="Phobius"/>
    </source>
</evidence>
<dbReference type="RefSeq" id="WP_330145427.1">
    <property type="nucleotide sequence ID" value="NZ_JAZDQU010000001.1"/>
</dbReference>
<feature type="transmembrane region" description="Helical" evidence="1">
    <location>
        <begin position="46"/>
        <end position="64"/>
    </location>
</feature>
<gene>
    <name evidence="2" type="ORF">VRU49_03665</name>
</gene>
<protein>
    <recommendedName>
        <fullName evidence="4">Anti-sigma factor</fullName>
    </recommendedName>
</protein>